<accession>A0A368QDI9</accession>
<dbReference type="AlphaFoldDB" id="A0A368QDI9"/>
<dbReference type="EMBL" id="CM003530">
    <property type="protein sequence ID" value="RCV16067.1"/>
    <property type="molecule type" value="Genomic_DNA"/>
</dbReference>
<proteinExistence type="predicted"/>
<name>A0A368QDI9_SETIT</name>
<reference evidence="1" key="2">
    <citation type="submission" date="2015-07" db="EMBL/GenBank/DDBJ databases">
        <authorList>
            <person name="Noorani M."/>
        </authorList>
    </citation>
    <scope>NUCLEOTIDE SEQUENCE</scope>
    <source>
        <strain evidence="1">Yugu1</strain>
    </source>
</reference>
<evidence type="ECO:0000313" key="1">
    <source>
        <dbReference type="EMBL" id="RCV16067.1"/>
    </source>
</evidence>
<protein>
    <submittedName>
        <fullName evidence="1">Uncharacterized protein</fullName>
    </submittedName>
</protein>
<gene>
    <name evidence="1" type="ORF">SETIT_3G107600v2</name>
</gene>
<sequence>MSCSVYVPDCYTNLKHAIDMVFNSLKEDADFYKICALREAGKGYLGKQFVCLKAGWSLEGTQMEQKAHEVEM</sequence>
<reference evidence="1" key="1">
    <citation type="journal article" date="2012" name="Nat. Biotechnol.">
        <title>Reference genome sequence of the model plant Setaria.</title>
        <authorList>
            <person name="Bennetzen J.L."/>
            <person name="Schmutz J."/>
            <person name="Wang H."/>
            <person name="Percifield R."/>
            <person name="Hawkins J."/>
            <person name="Pontaroli A.C."/>
            <person name="Estep M."/>
            <person name="Feng L."/>
            <person name="Vaughn J.N."/>
            <person name="Grimwood J."/>
            <person name="Jenkins J."/>
            <person name="Barry K."/>
            <person name="Lindquist E."/>
            <person name="Hellsten U."/>
            <person name="Deshpande S."/>
            <person name="Wang X."/>
            <person name="Wu X."/>
            <person name="Mitros T."/>
            <person name="Triplett J."/>
            <person name="Yang X."/>
            <person name="Ye C.Y."/>
            <person name="Mauro-Herrera M."/>
            <person name="Wang L."/>
            <person name="Li P."/>
            <person name="Sharma M."/>
            <person name="Sharma R."/>
            <person name="Ronald P.C."/>
            <person name="Panaud O."/>
            <person name="Kellogg E.A."/>
            <person name="Brutnell T.P."/>
            <person name="Doust A.N."/>
            <person name="Tuskan G.A."/>
            <person name="Rokhsar D."/>
            <person name="Devos K.M."/>
        </authorList>
    </citation>
    <scope>NUCLEOTIDE SEQUENCE [LARGE SCALE GENOMIC DNA]</scope>
    <source>
        <strain evidence="1">Yugu1</strain>
    </source>
</reference>
<organism evidence="1">
    <name type="scientific">Setaria italica</name>
    <name type="common">Foxtail millet</name>
    <name type="synonym">Panicum italicum</name>
    <dbReference type="NCBI Taxonomy" id="4555"/>
    <lineage>
        <taxon>Eukaryota</taxon>
        <taxon>Viridiplantae</taxon>
        <taxon>Streptophyta</taxon>
        <taxon>Embryophyta</taxon>
        <taxon>Tracheophyta</taxon>
        <taxon>Spermatophyta</taxon>
        <taxon>Magnoliopsida</taxon>
        <taxon>Liliopsida</taxon>
        <taxon>Poales</taxon>
        <taxon>Poaceae</taxon>
        <taxon>PACMAD clade</taxon>
        <taxon>Panicoideae</taxon>
        <taxon>Panicodae</taxon>
        <taxon>Paniceae</taxon>
        <taxon>Cenchrinae</taxon>
        <taxon>Setaria</taxon>
    </lineage>
</organism>